<evidence type="ECO:0000313" key="1">
    <source>
        <dbReference type="EMBL" id="PSG89138.1"/>
    </source>
</evidence>
<comment type="caution">
    <text evidence="1">The sequence shown here is derived from an EMBL/GenBank/DDBJ whole genome shotgun (WGS) entry which is preliminary data.</text>
</comment>
<dbReference type="AlphaFoldDB" id="A0A2T1NAI4"/>
<gene>
    <name evidence="1" type="ORF">C7H61_09275</name>
</gene>
<reference evidence="1 2" key="1">
    <citation type="submission" date="2018-03" db="EMBL/GenBank/DDBJ databases">
        <title>Mesoflavibacter sp. HG37 and Mesoflavibacter sp. HG96 sp.nov., two marine bacteria isolated from seawater of Western Pacific Ocean.</title>
        <authorList>
            <person name="Cheng H."/>
            <person name="Wu Y.-H."/>
            <person name="Guo L.-L."/>
            <person name="Xu X.-W."/>
        </authorList>
    </citation>
    <scope>NUCLEOTIDE SEQUENCE [LARGE SCALE GENOMIC DNA]</scope>
    <source>
        <strain evidence="1 2">KCTC 42117</strain>
    </source>
</reference>
<accession>A0A2T1NAI4</accession>
<dbReference type="Proteomes" id="UP000238430">
    <property type="component" value="Unassembled WGS sequence"/>
</dbReference>
<keyword evidence="2" id="KW-1185">Reference proteome</keyword>
<protein>
    <submittedName>
        <fullName evidence="1">Uncharacterized protein</fullName>
    </submittedName>
</protein>
<dbReference type="RefSeq" id="WP_106679129.1">
    <property type="nucleotide sequence ID" value="NZ_JACHWV010000003.1"/>
</dbReference>
<organism evidence="1 2">
    <name type="scientific">Mesoflavibacter zeaxanthinifaciens subsp. sabulilitoris</name>
    <dbReference type="NCBI Taxonomy" id="1520893"/>
    <lineage>
        <taxon>Bacteria</taxon>
        <taxon>Pseudomonadati</taxon>
        <taxon>Bacteroidota</taxon>
        <taxon>Flavobacteriia</taxon>
        <taxon>Flavobacteriales</taxon>
        <taxon>Flavobacteriaceae</taxon>
        <taxon>Mesoflavibacter</taxon>
    </lineage>
</organism>
<dbReference type="EMBL" id="PXOT01000024">
    <property type="protein sequence ID" value="PSG89138.1"/>
    <property type="molecule type" value="Genomic_DNA"/>
</dbReference>
<name>A0A2T1NAI4_9FLAO</name>
<proteinExistence type="predicted"/>
<sequence>MIGNLYTEEEVKQLLKDVLHTDQTDIERFYYPDGTTSGFDQDEFNTWFDKHKKPENSQLEAITLVFKNYNSNFNNDLIKAKDKVVKINGVDYLMDSISQSDAISMGTITVIYKKRY</sequence>
<evidence type="ECO:0000313" key="2">
    <source>
        <dbReference type="Proteomes" id="UP000238430"/>
    </source>
</evidence>